<evidence type="ECO:0000256" key="1">
    <source>
        <dbReference type="ARBA" id="ARBA00022741"/>
    </source>
</evidence>
<dbReference type="AlphaFoldDB" id="A0AAF3EU55"/>
<keyword evidence="2 3" id="KW-0342">GTP-binding</keyword>
<dbReference type="InterPro" id="IPR024156">
    <property type="entry name" value="Small_GTPase_ARF"/>
</dbReference>
<sequence length="183" mass="21228">MGALISYFHNVYENFFYIRCRIGICGISNVGKTSILYLLTKEEEKIYGLMPNIHPIYAEFYYNSLAMKLHDYGGRYNSHMMMLDCVQDFDALIFVVDISDRAMFDESRRELAKILEHPLTDRLPIVVMANKKDLASACPLNEVIEAVGIEKFTKSHNIHVISTTIRKKETIFEALQWLEKIIH</sequence>
<dbReference type="InterPro" id="IPR005225">
    <property type="entry name" value="Small_GTP-bd"/>
</dbReference>
<dbReference type="Pfam" id="PF00025">
    <property type="entry name" value="Arf"/>
    <property type="match status" value="1"/>
</dbReference>
<name>A0AAF3EU55_9BILA</name>
<dbReference type="InterPro" id="IPR006689">
    <property type="entry name" value="Small_GTPase_ARF/SAR"/>
</dbReference>
<reference evidence="7" key="1">
    <citation type="submission" date="2024-02" db="UniProtKB">
        <authorList>
            <consortium name="WormBaseParasite"/>
        </authorList>
    </citation>
    <scope>IDENTIFICATION</scope>
</reference>
<feature type="binding site" evidence="3">
    <location>
        <begin position="130"/>
        <end position="133"/>
    </location>
    <ligand>
        <name>GTP</name>
        <dbReference type="ChEBI" id="CHEBI:37565"/>
    </ligand>
</feature>
<dbReference type="GO" id="GO:0046872">
    <property type="term" value="F:metal ion binding"/>
    <property type="evidence" value="ECO:0007669"/>
    <property type="project" value="UniProtKB-KW"/>
</dbReference>
<dbReference type="NCBIfam" id="TIGR00231">
    <property type="entry name" value="small_GTP"/>
    <property type="match status" value="1"/>
</dbReference>
<dbReference type="Gene3D" id="3.40.50.300">
    <property type="entry name" value="P-loop containing nucleotide triphosphate hydrolases"/>
    <property type="match status" value="1"/>
</dbReference>
<comment type="similarity">
    <text evidence="5">Belongs to the small GTPase superfamily. Arf family.</text>
</comment>
<dbReference type="GO" id="GO:0003924">
    <property type="term" value="F:GTPase activity"/>
    <property type="evidence" value="ECO:0007669"/>
    <property type="project" value="InterPro"/>
</dbReference>
<feature type="binding site" evidence="3">
    <location>
        <position position="74"/>
    </location>
    <ligand>
        <name>GTP</name>
        <dbReference type="ChEBI" id="CHEBI:37565"/>
    </ligand>
</feature>
<evidence type="ECO:0000256" key="2">
    <source>
        <dbReference type="ARBA" id="ARBA00023134"/>
    </source>
</evidence>
<protein>
    <submittedName>
        <fullName evidence="7">Uncharacterized protein</fullName>
    </submittedName>
</protein>
<dbReference type="SMART" id="SM00178">
    <property type="entry name" value="SAR"/>
    <property type="match status" value="1"/>
</dbReference>
<feature type="binding site" evidence="3">
    <location>
        <begin position="26"/>
        <end position="33"/>
    </location>
    <ligand>
        <name>GTP</name>
        <dbReference type="ChEBI" id="CHEBI:37565"/>
    </ligand>
</feature>
<keyword evidence="6" id="KW-1185">Reference proteome</keyword>
<evidence type="ECO:0000313" key="6">
    <source>
        <dbReference type="Proteomes" id="UP000887575"/>
    </source>
</evidence>
<evidence type="ECO:0000256" key="4">
    <source>
        <dbReference type="PIRSR" id="PIRSR606689-2"/>
    </source>
</evidence>
<dbReference type="InterPro" id="IPR027417">
    <property type="entry name" value="P-loop_NTPase"/>
</dbReference>
<dbReference type="WBParaSite" id="MBELARI_LOCUS17615">
    <property type="protein sequence ID" value="MBELARI_LOCUS17615"/>
    <property type="gene ID" value="MBELARI_LOCUS17615"/>
</dbReference>
<keyword evidence="1 3" id="KW-0547">Nucleotide-binding</keyword>
<proteinExistence type="inferred from homology"/>
<dbReference type="PROSITE" id="PS51417">
    <property type="entry name" value="ARF"/>
    <property type="match status" value="1"/>
</dbReference>
<accession>A0AAF3EU55</accession>
<organism evidence="6 7">
    <name type="scientific">Mesorhabditis belari</name>
    <dbReference type="NCBI Taxonomy" id="2138241"/>
    <lineage>
        <taxon>Eukaryota</taxon>
        <taxon>Metazoa</taxon>
        <taxon>Ecdysozoa</taxon>
        <taxon>Nematoda</taxon>
        <taxon>Chromadorea</taxon>
        <taxon>Rhabditida</taxon>
        <taxon>Rhabditina</taxon>
        <taxon>Rhabditomorpha</taxon>
        <taxon>Rhabditoidea</taxon>
        <taxon>Rhabditidae</taxon>
        <taxon>Mesorhabditinae</taxon>
        <taxon>Mesorhabditis</taxon>
    </lineage>
</organism>
<dbReference type="SMART" id="SM00177">
    <property type="entry name" value="ARF"/>
    <property type="match status" value="1"/>
</dbReference>
<dbReference type="Proteomes" id="UP000887575">
    <property type="component" value="Unassembled WGS sequence"/>
</dbReference>
<feature type="binding site" evidence="4">
    <location>
        <position position="33"/>
    </location>
    <ligand>
        <name>Mg(2+)</name>
        <dbReference type="ChEBI" id="CHEBI:18420"/>
    </ligand>
</feature>
<evidence type="ECO:0000313" key="7">
    <source>
        <dbReference type="WBParaSite" id="MBELARI_LOCUS17615"/>
    </source>
</evidence>
<evidence type="ECO:0000256" key="3">
    <source>
        <dbReference type="PIRSR" id="PIRSR606689-1"/>
    </source>
</evidence>
<evidence type="ECO:0000256" key="5">
    <source>
        <dbReference type="RuleBase" id="RU003925"/>
    </source>
</evidence>
<dbReference type="PANTHER" id="PTHR11711">
    <property type="entry name" value="ADP RIBOSYLATION FACTOR-RELATED"/>
    <property type="match status" value="1"/>
</dbReference>
<dbReference type="GO" id="GO:0005525">
    <property type="term" value="F:GTP binding"/>
    <property type="evidence" value="ECO:0007669"/>
    <property type="project" value="UniProtKB-KW"/>
</dbReference>
<dbReference type="PRINTS" id="PR00328">
    <property type="entry name" value="SAR1GTPBP"/>
</dbReference>
<keyword evidence="4" id="KW-0479">Metal-binding</keyword>
<keyword evidence="4" id="KW-0460">Magnesium</keyword>
<dbReference type="SUPFAM" id="SSF52540">
    <property type="entry name" value="P-loop containing nucleoside triphosphate hydrolases"/>
    <property type="match status" value="1"/>
</dbReference>